<dbReference type="InterPro" id="IPR001849">
    <property type="entry name" value="PH_domain"/>
</dbReference>
<dbReference type="Proteomes" id="UP000030693">
    <property type="component" value="Unassembled WGS sequence"/>
</dbReference>
<feature type="compositionally biased region" description="Pro residues" evidence="2">
    <location>
        <begin position="1"/>
        <end position="17"/>
    </location>
</feature>
<dbReference type="SUPFAM" id="SSF48065">
    <property type="entry name" value="DBL homology domain (DH-domain)"/>
    <property type="match status" value="1"/>
</dbReference>
<dbReference type="SMART" id="SM00233">
    <property type="entry name" value="PH"/>
    <property type="match status" value="1"/>
</dbReference>
<gene>
    <name evidence="5" type="ORF">H696_04131</name>
</gene>
<feature type="region of interest" description="Disordered" evidence="2">
    <location>
        <begin position="267"/>
        <end position="293"/>
    </location>
</feature>
<dbReference type="Pfam" id="PF00621">
    <property type="entry name" value="RhoGEF"/>
    <property type="match status" value="1"/>
</dbReference>
<protein>
    <recommendedName>
        <fullName evidence="7">DH domain-containing protein</fullName>
    </recommendedName>
</protein>
<dbReference type="EMBL" id="KB932206">
    <property type="protein sequence ID" value="KCV69725.1"/>
    <property type="molecule type" value="Genomic_DNA"/>
</dbReference>
<feature type="region of interest" description="Disordered" evidence="2">
    <location>
        <begin position="969"/>
        <end position="1011"/>
    </location>
</feature>
<dbReference type="SMART" id="SM00698">
    <property type="entry name" value="MORN"/>
    <property type="match status" value="13"/>
</dbReference>
<dbReference type="GO" id="GO:0005085">
    <property type="term" value="F:guanyl-nucleotide exchange factor activity"/>
    <property type="evidence" value="ECO:0007669"/>
    <property type="project" value="InterPro"/>
</dbReference>
<keyword evidence="1" id="KW-0677">Repeat</keyword>
<dbReference type="Pfam" id="PF02493">
    <property type="entry name" value="MORN"/>
    <property type="match status" value="14"/>
</dbReference>
<dbReference type="Gene3D" id="2.30.29.30">
    <property type="entry name" value="Pleckstrin-homology domain (PH domain)/Phosphotyrosine-binding domain (PTB)"/>
    <property type="match status" value="1"/>
</dbReference>
<dbReference type="AlphaFoldDB" id="A0A058Z627"/>
<dbReference type="GeneID" id="20528856"/>
<evidence type="ECO:0000313" key="5">
    <source>
        <dbReference type="EMBL" id="KCV69725.1"/>
    </source>
</evidence>
<dbReference type="InterPro" id="IPR035899">
    <property type="entry name" value="DBL_dom_sf"/>
</dbReference>
<dbReference type="SUPFAM" id="SSF82185">
    <property type="entry name" value="Histone H3 K4-specific methyltransferase SET7/9 N-terminal domain"/>
    <property type="match status" value="3"/>
</dbReference>
<dbReference type="OMA" id="CTISFAN"/>
<dbReference type="CDD" id="cd00160">
    <property type="entry name" value="RhoGEF"/>
    <property type="match status" value="1"/>
</dbReference>
<organism evidence="5">
    <name type="scientific">Fonticula alba</name>
    <name type="common">Slime mold</name>
    <dbReference type="NCBI Taxonomy" id="691883"/>
    <lineage>
        <taxon>Eukaryota</taxon>
        <taxon>Rotosphaerida</taxon>
        <taxon>Fonticulaceae</taxon>
        <taxon>Fonticula</taxon>
    </lineage>
</organism>
<dbReference type="RefSeq" id="XP_009496290.1">
    <property type="nucleotide sequence ID" value="XM_009498015.1"/>
</dbReference>
<evidence type="ECO:0000313" key="6">
    <source>
        <dbReference type="Proteomes" id="UP000030693"/>
    </source>
</evidence>
<name>A0A058Z627_FONAL</name>
<proteinExistence type="predicted"/>
<dbReference type="Gene3D" id="1.20.900.10">
    <property type="entry name" value="Dbl homology (DH) domain"/>
    <property type="match status" value="1"/>
</dbReference>
<feature type="compositionally biased region" description="Low complexity" evidence="2">
    <location>
        <begin position="267"/>
        <end position="290"/>
    </location>
</feature>
<reference evidence="5" key="1">
    <citation type="submission" date="2013-04" db="EMBL/GenBank/DDBJ databases">
        <title>The Genome Sequence of Fonticula alba ATCC 38817.</title>
        <authorList>
            <consortium name="The Broad Institute Genomics Platform"/>
            <person name="Russ C."/>
            <person name="Cuomo C."/>
            <person name="Burger G."/>
            <person name="Gray M.W."/>
            <person name="Holland P.W.H."/>
            <person name="King N."/>
            <person name="Lang F.B.F."/>
            <person name="Roger A.J."/>
            <person name="Ruiz-Trillo I."/>
            <person name="Brown M."/>
            <person name="Walker B."/>
            <person name="Young S."/>
            <person name="Zeng Q."/>
            <person name="Gargeya S."/>
            <person name="Fitzgerald M."/>
            <person name="Haas B."/>
            <person name="Abouelleil A."/>
            <person name="Allen A.W."/>
            <person name="Alvarado L."/>
            <person name="Arachchi H.M."/>
            <person name="Berlin A.M."/>
            <person name="Chapman S.B."/>
            <person name="Gainer-Dewar J."/>
            <person name="Goldberg J."/>
            <person name="Griggs A."/>
            <person name="Gujja S."/>
            <person name="Hansen M."/>
            <person name="Howarth C."/>
            <person name="Imamovic A."/>
            <person name="Ireland A."/>
            <person name="Larimer J."/>
            <person name="McCowan C."/>
            <person name="Murphy C."/>
            <person name="Pearson M."/>
            <person name="Poon T.W."/>
            <person name="Priest M."/>
            <person name="Roberts A."/>
            <person name="Saif S."/>
            <person name="Shea T."/>
            <person name="Sisk P."/>
            <person name="Sykes S."/>
            <person name="Wortman J."/>
            <person name="Nusbaum C."/>
            <person name="Birren B."/>
        </authorList>
    </citation>
    <scope>NUCLEOTIDE SEQUENCE [LARGE SCALE GENOMIC DNA]</scope>
    <source>
        <strain evidence="5">ATCC 38817</strain>
    </source>
</reference>
<sequence length="1065" mass="114650">MLPPPVPPRRGAPPGPAAHPVSVTTEPLSTSPPPPAVPASPVATAAAVAAAATTAPPSASVSPSAMAAPAPSPAPVRNFGPGTPLGVQRFARPAPPVTARPATQRPGESEEGAAVAAAEEPSAPAVGTPPKPGLIPASVSSPFHNSPLMLNPREVAPAPETAPIPPPSPVAVAAAAAAAAAATTAAAVPAPAPAPAPSGPIEHVPVPTSFATSAQKKIIYEIYTTEQTYVSVLQTILQCFLMPLRVVAGMTTTPSASGDLSSLRTSSSIGSFDSASSGATSGRRSSSVVSIGPKDFGPPPGMPLGWMTEAEVLSIFANVERIYDFHVEVLAKMSHALHQWDDENGARIFGECLSQLLPRFPLLYPVYCNNFDSAIADLTHLEKRRRELKDFLADAYAQPRCANLTLNSLLLTPVQRITRCPLLFRELLDKTSAGSAGQESLSAVHARFVDMAADVNRSMQESESARRLQEISTNIKGLASLLSSERGRSLIRDGPLALTTPRKPYRALLFKDCLVFALTTSLNQADVELVLPVDVLWVDDLVDLDPQTNNHDAIEIFTPERPYTIYAGTANNKRLWLAALRKTIAASLNVPENQLRKRIGRTFKYRDGSVYEGDFENGRRHGTGRLVYQDHTVYEGQWRNDLRHGCGKMTYSTSEEYEGNWKRDLQHGHGKLTLTDDNIFEGNWRRGQKDGPCTISFANGDMFTGFMKNDMIEGAGTLVCTNGASYRGPFRQSLFDGPNAELVYPNGEKYVGPFKAGLRHGPNGTMTYADGSVYHGDWRSDQRQGIGRLDGPLPEEFYQGGWLSDLRHHHGEQLYANGDHYEGSFAFDVRSGDGICIYSTKITYDGQWQDDLFHGTGEWRHPRGHIYIGEFHLGRRHGHGQLISPDGSNYEGAFKNGQKDGSGTEHLVVSSYSGTFALGKRHGRGVWSSTSTRYTGDWTYGRRNGRGVLNTESGKYEGPFLDDLRDSTAQSALPASSGSHHSGSGDAKAPPSFTTLVGTRISGPWKGDHQADRHTVKFIHGRTDLVVYKYCLTSTDPSDTSTGGVLRPPLAPTIPSILRPGVTHG</sequence>
<feature type="compositionally biased region" description="Low complexity" evidence="2">
    <location>
        <begin position="99"/>
        <end position="126"/>
    </location>
</feature>
<dbReference type="OrthoDB" id="270720at2759"/>
<feature type="compositionally biased region" description="Low complexity" evidence="2">
    <location>
        <begin position="39"/>
        <end position="69"/>
    </location>
</feature>
<feature type="compositionally biased region" description="Low complexity" evidence="2">
    <location>
        <begin position="976"/>
        <end position="985"/>
    </location>
</feature>
<evidence type="ECO:0000256" key="2">
    <source>
        <dbReference type="SAM" id="MobiDB-lite"/>
    </source>
</evidence>
<dbReference type="PANTHER" id="PTHR43215:SF14">
    <property type="entry name" value="RADIAL SPOKE HEAD 1 HOMOLOG"/>
    <property type="match status" value="1"/>
</dbReference>
<evidence type="ECO:0008006" key="7">
    <source>
        <dbReference type="Google" id="ProtNLM"/>
    </source>
</evidence>
<feature type="domain" description="DH" evidence="4">
    <location>
        <begin position="214"/>
        <end position="458"/>
    </location>
</feature>
<dbReference type="InterPro" id="IPR000219">
    <property type="entry name" value="DH_dom"/>
</dbReference>
<dbReference type="PANTHER" id="PTHR43215">
    <property type="entry name" value="RADIAL SPOKE HEAD 1 HOMOLOG"/>
    <property type="match status" value="1"/>
</dbReference>
<feature type="region of interest" description="Disordered" evidence="2">
    <location>
        <begin position="1"/>
        <end position="133"/>
    </location>
</feature>
<dbReference type="PROSITE" id="PS50010">
    <property type="entry name" value="DH_2"/>
    <property type="match status" value="1"/>
</dbReference>
<dbReference type="InterPro" id="IPR011993">
    <property type="entry name" value="PH-like_dom_sf"/>
</dbReference>
<dbReference type="InterPro" id="IPR003409">
    <property type="entry name" value="MORN"/>
</dbReference>
<dbReference type="SUPFAM" id="SSF50729">
    <property type="entry name" value="PH domain-like"/>
    <property type="match status" value="1"/>
</dbReference>
<feature type="compositionally biased region" description="Low complexity" evidence="2">
    <location>
        <begin position="18"/>
        <end position="29"/>
    </location>
</feature>
<keyword evidence="6" id="KW-1185">Reference proteome</keyword>
<accession>A0A058Z627</accession>
<evidence type="ECO:0000259" key="3">
    <source>
        <dbReference type="PROSITE" id="PS50003"/>
    </source>
</evidence>
<dbReference type="STRING" id="691883.A0A058Z627"/>
<dbReference type="PROSITE" id="PS50003">
    <property type="entry name" value="PH_DOMAIN"/>
    <property type="match status" value="1"/>
</dbReference>
<feature type="domain" description="PH" evidence="3">
    <location>
        <begin position="489"/>
        <end position="585"/>
    </location>
</feature>
<evidence type="ECO:0000259" key="4">
    <source>
        <dbReference type="PROSITE" id="PS50010"/>
    </source>
</evidence>
<dbReference type="Gene3D" id="2.20.110.10">
    <property type="entry name" value="Histone H3 K4-specific methyltransferase SET7/9 N-terminal domain"/>
    <property type="match status" value="6"/>
</dbReference>
<evidence type="ECO:0000256" key="1">
    <source>
        <dbReference type="ARBA" id="ARBA00022737"/>
    </source>
</evidence>
<dbReference type="eggNOG" id="KOG0229">
    <property type="taxonomic scope" value="Eukaryota"/>
</dbReference>
<dbReference type="eggNOG" id="KOG3519">
    <property type="taxonomic scope" value="Eukaryota"/>
</dbReference>
<dbReference type="SMART" id="SM00325">
    <property type="entry name" value="RhoGEF"/>
    <property type="match status" value="1"/>
</dbReference>